<name>A0A165Q197_9AGAM</name>
<dbReference type="Proteomes" id="UP000076761">
    <property type="component" value="Unassembled WGS sequence"/>
</dbReference>
<organism evidence="1 2">
    <name type="scientific">Neolentinus lepideus HHB14362 ss-1</name>
    <dbReference type="NCBI Taxonomy" id="1314782"/>
    <lineage>
        <taxon>Eukaryota</taxon>
        <taxon>Fungi</taxon>
        <taxon>Dikarya</taxon>
        <taxon>Basidiomycota</taxon>
        <taxon>Agaricomycotina</taxon>
        <taxon>Agaricomycetes</taxon>
        <taxon>Gloeophyllales</taxon>
        <taxon>Gloeophyllaceae</taxon>
        <taxon>Neolentinus</taxon>
    </lineage>
</organism>
<evidence type="ECO:0000313" key="1">
    <source>
        <dbReference type="EMBL" id="KZT21780.1"/>
    </source>
</evidence>
<protein>
    <submittedName>
        <fullName evidence="1">Uncharacterized protein</fullName>
    </submittedName>
</protein>
<dbReference type="EMBL" id="KV425603">
    <property type="protein sequence ID" value="KZT21780.1"/>
    <property type="molecule type" value="Genomic_DNA"/>
</dbReference>
<keyword evidence="2" id="KW-1185">Reference proteome</keyword>
<dbReference type="AlphaFoldDB" id="A0A165Q197"/>
<evidence type="ECO:0000313" key="2">
    <source>
        <dbReference type="Proteomes" id="UP000076761"/>
    </source>
</evidence>
<proteinExistence type="predicted"/>
<accession>A0A165Q197</accession>
<dbReference type="InParanoid" id="A0A165Q197"/>
<feature type="non-terminal residue" evidence="1">
    <location>
        <position position="123"/>
    </location>
</feature>
<gene>
    <name evidence="1" type="ORF">NEOLEDRAFT_1139001</name>
</gene>
<sequence length="123" mass="13803">MVYLNLSLRSEPWHQEAEHGRTRMRHVNGARQQQCSWTDQNHGIIPPTFSLCHKYPSGAPLVHLRPFVKTPSPRVSTSSNPMCRKPMASNQVEQPSGFIIHDAAFPMLLLLQQAGLGLRGIPI</sequence>
<reference evidence="1 2" key="1">
    <citation type="journal article" date="2016" name="Mol. Biol. Evol.">
        <title>Comparative Genomics of Early-Diverging Mushroom-Forming Fungi Provides Insights into the Origins of Lignocellulose Decay Capabilities.</title>
        <authorList>
            <person name="Nagy L.G."/>
            <person name="Riley R."/>
            <person name="Tritt A."/>
            <person name="Adam C."/>
            <person name="Daum C."/>
            <person name="Floudas D."/>
            <person name="Sun H."/>
            <person name="Yadav J.S."/>
            <person name="Pangilinan J."/>
            <person name="Larsson K.H."/>
            <person name="Matsuura K."/>
            <person name="Barry K."/>
            <person name="Labutti K."/>
            <person name="Kuo R."/>
            <person name="Ohm R.A."/>
            <person name="Bhattacharya S.S."/>
            <person name="Shirouzu T."/>
            <person name="Yoshinaga Y."/>
            <person name="Martin F.M."/>
            <person name="Grigoriev I.V."/>
            <person name="Hibbett D.S."/>
        </authorList>
    </citation>
    <scope>NUCLEOTIDE SEQUENCE [LARGE SCALE GENOMIC DNA]</scope>
    <source>
        <strain evidence="1 2">HHB14362 ss-1</strain>
    </source>
</reference>